<dbReference type="Proteomes" id="UP000186940">
    <property type="component" value="Unassembled WGS sequence"/>
</dbReference>
<organism evidence="1 2">
    <name type="scientific">Candidatus Syntropharchaeum caldarium</name>
    <dbReference type="NCBI Taxonomy" id="1838285"/>
    <lineage>
        <taxon>Archaea</taxon>
        <taxon>Methanobacteriati</taxon>
        <taxon>Methanobacteriota</taxon>
        <taxon>Stenosarchaea group</taxon>
        <taxon>Methanomicrobia</taxon>
        <taxon>Methanosarcinales</taxon>
        <taxon>ANME-2 cluster</taxon>
        <taxon>Candidatus Syntropharchaeum</taxon>
    </lineage>
</organism>
<proteinExistence type="predicted"/>
<keyword evidence="2" id="KW-1185">Reference proteome</keyword>
<dbReference type="EMBL" id="LYOS01000001">
    <property type="protein sequence ID" value="OFV68590.1"/>
    <property type="molecule type" value="Genomic_DNA"/>
</dbReference>
<evidence type="ECO:0000313" key="1">
    <source>
        <dbReference type="EMBL" id="OFV68590.1"/>
    </source>
</evidence>
<name>A0A1F2PB13_9EURY</name>
<gene>
    <name evidence="1" type="ORF">SCAL_000266</name>
</gene>
<comment type="caution">
    <text evidence="1">The sequence shown here is derived from an EMBL/GenBank/DDBJ whole genome shotgun (WGS) entry which is preliminary data.</text>
</comment>
<reference evidence="1" key="1">
    <citation type="submission" date="2016-05" db="EMBL/GenBank/DDBJ databases">
        <title>Microbial consortia oxidize butane by reversing methanogenesis.</title>
        <authorList>
            <person name="Laso-Perez R."/>
            <person name="Richter M."/>
            <person name="Wegener G."/>
            <person name="Musat F."/>
        </authorList>
    </citation>
    <scope>NUCLEOTIDE SEQUENCE [LARGE SCALE GENOMIC DNA]</scope>
    <source>
        <strain evidence="1">BOX2</strain>
    </source>
</reference>
<evidence type="ECO:0000313" key="2">
    <source>
        <dbReference type="Proteomes" id="UP000186940"/>
    </source>
</evidence>
<protein>
    <submittedName>
        <fullName evidence="1">Uncharacterized protein</fullName>
    </submittedName>
</protein>
<accession>A0A1F2PB13</accession>
<dbReference type="STRING" id="1838285.SCAL_000266"/>
<sequence length="38" mass="4100">MKKSLNSLADATISILRIPRGGFLTTSGKERPEIVDAI</sequence>
<dbReference type="AlphaFoldDB" id="A0A1F2PB13"/>